<dbReference type="Proteomes" id="UP001595868">
    <property type="component" value="Unassembled WGS sequence"/>
</dbReference>
<evidence type="ECO:0000313" key="2">
    <source>
        <dbReference type="Proteomes" id="UP001595868"/>
    </source>
</evidence>
<accession>A0ABV8KWB4</accession>
<proteinExistence type="predicted"/>
<protein>
    <submittedName>
        <fullName evidence="1">DUF6119 family protein</fullName>
    </submittedName>
</protein>
<keyword evidence="2" id="KW-1185">Reference proteome</keyword>
<comment type="caution">
    <text evidence="1">The sequence shown here is derived from an EMBL/GenBank/DDBJ whole genome shotgun (WGS) entry which is preliminary data.</text>
</comment>
<dbReference type="RefSeq" id="WP_377552781.1">
    <property type="nucleotide sequence ID" value="NZ_JBHSBN010000040.1"/>
</dbReference>
<name>A0ABV8KWB4_9ACTN</name>
<dbReference type="EMBL" id="JBHSBN010000040">
    <property type="protein sequence ID" value="MFC4110408.1"/>
    <property type="molecule type" value="Genomic_DNA"/>
</dbReference>
<evidence type="ECO:0000313" key="1">
    <source>
        <dbReference type="EMBL" id="MFC4110408.1"/>
    </source>
</evidence>
<dbReference type="NCBIfam" id="TIGR04141">
    <property type="entry name" value="TIGR04141 family sporadically distributed protein"/>
    <property type="match status" value="1"/>
</dbReference>
<organism evidence="1 2">
    <name type="scientific">Micromonospora zhanjiangensis</name>
    <dbReference type="NCBI Taxonomy" id="1522057"/>
    <lineage>
        <taxon>Bacteria</taxon>
        <taxon>Bacillati</taxon>
        <taxon>Actinomycetota</taxon>
        <taxon>Actinomycetes</taxon>
        <taxon>Micromonosporales</taxon>
        <taxon>Micromonosporaceae</taxon>
        <taxon>Micromonospora</taxon>
    </lineage>
</organism>
<dbReference type="InterPro" id="IPR026487">
    <property type="entry name" value="CHP04141"/>
</dbReference>
<reference evidence="2" key="1">
    <citation type="journal article" date="2019" name="Int. J. Syst. Evol. Microbiol.">
        <title>The Global Catalogue of Microorganisms (GCM) 10K type strain sequencing project: providing services to taxonomists for standard genome sequencing and annotation.</title>
        <authorList>
            <consortium name="The Broad Institute Genomics Platform"/>
            <consortium name="The Broad Institute Genome Sequencing Center for Infectious Disease"/>
            <person name="Wu L."/>
            <person name="Ma J."/>
        </authorList>
    </citation>
    <scope>NUCLEOTIDE SEQUENCE [LARGE SCALE GENOMIC DNA]</scope>
    <source>
        <strain evidence="2">2902at01</strain>
    </source>
</reference>
<sequence length="524" mass="57183">MTTVSIYRLNWPDLDAAIRPGLESVQAHQLDLAGHRALRLDRVSGDHPPDWADTLNEMTGLPFDQAVRSASALLLVDLGDASFAISFGHGRHLLDRYAWERDFGLRVALRTLSPRRVAEVTRTALDTGARLDLTCVPAGAGVREFGIEQHTDLVKHIGGHADSLDLGWTGGRGGRVRLDGRDALKIRLTPDPAGLVRDLRAIQAAAESEPVPDLAFMEGIRPLTGGSRLRTAEDALAARIAAPPDGGRTGDPVGVSLPVELLGADVTGLTVLFQGRTEQVESVDLLLIRRLLAPVRLDQRYAALREATVLATVDGQTVPAETSLGQWLVADLTIDGERYVFQQGRFYVLTDSYRQALRKEVERLMAQPIGWTLPPWPVGMSERDYNEKEAGGRGFVCLDRGLVTSRVHPQGIEVCDLVSPDNQLICVKRAGRSAALSHLFGQAIVAAEAIVQGDETWSGLLDRLPEPRRAAMPRRPDFVFGIQLTKGELTPDSLFTFSQVTLHRAARHLERLGMEVAVVGIPTR</sequence>
<gene>
    <name evidence="1" type="ORF">ACFOX0_31375</name>
</gene>
<dbReference type="Pfam" id="PF19614">
    <property type="entry name" value="DUF6119"/>
    <property type="match status" value="1"/>
</dbReference>